<dbReference type="InterPro" id="IPR011009">
    <property type="entry name" value="Kinase-like_dom_sf"/>
</dbReference>
<keyword evidence="1" id="KW-0547">Nucleotide-binding</keyword>
<dbReference type="AlphaFoldDB" id="A0A2Z6QC32"/>
<dbReference type="EMBL" id="BEXD01000477">
    <property type="protein sequence ID" value="GBB87767.1"/>
    <property type="molecule type" value="Genomic_DNA"/>
</dbReference>
<evidence type="ECO:0000256" key="1">
    <source>
        <dbReference type="PROSITE-ProRule" id="PRU10141"/>
    </source>
</evidence>
<feature type="domain" description="Protein kinase" evidence="2">
    <location>
        <begin position="45"/>
        <end position="302"/>
    </location>
</feature>
<dbReference type="PANTHER" id="PTHR44329">
    <property type="entry name" value="SERINE/THREONINE-PROTEIN KINASE TNNI3K-RELATED"/>
    <property type="match status" value="1"/>
</dbReference>
<feature type="binding site" evidence="1">
    <location>
        <position position="74"/>
    </location>
    <ligand>
        <name>ATP</name>
        <dbReference type="ChEBI" id="CHEBI:30616"/>
    </ligand>
</feature>
<evidence type="ECO:0000313" key="3">
    <source>
        <dbReference type="EMBL" id="GBB87767.1"/>
    </source>
</evidence>
<name>A0A2Z6QC32_9GLOM</name>
<evidence type="ECO:0000313" key="4">
    <source>
        <dbReference type="Proteomes" id="UP000247702"/>
    </source>
</evidence>
<dbReference type="GO" id="GO:0004674">
    <property type="term" value="F:protein serine/threonine kinase activity"/>
    <property type="evidence" value="ECO:0007669"/>
    <property type="project" value="TreeGrafter"/>
</dbReference>
<dbReference type="PROSITE" id="PS50011">
    <property type="entry name" value="PROTEIN_KINASE_DOM"/>
    <property type="match status" value="1"/>
</dbReference>
<accession>A0A2Z6QC32</accession>
<organism evidence="3 4">
    <name type="scientific">Rhizophagus clarus</name>
    <dbReference type="NCBI Taxonomy" id="94130"/>
    <lineage>
        <taxon>Eukaryota</taxon>
        <taxon>Fungi</taxon>
        <taxon>Fungi incertae sedis</taxon>
        <taxon>Mucoromycota</taxon>
        <taxon>Glomeromycotina</taxon>
        <taxon>Glomeromycetes</taxon>
        <taxon>Glomerales</taxon>
        <taxon>Glomeraceae</taxon>
        <taxon>Rhizophagus</taxon>
    </lineage>
</organism>
<evidence type="ECO:0000259" key="2">
    <source>
        <dbReference type="PROSITE" id="PS50011"/>
    </source>
</evidence>
<dbReference type="Proteomes" id="UP000247702">
    <property type="component" value="Unassembled WGS sequence"/>
</dbReference>
<dbReference type="PRINTS" id="PR00109">
    <property type="entry name" value="TYRKINASE"/>
</dbReference>
<dbReference type="InterPro" id="IPR051681">
    <property type="entry name" value="Ser/Thr_Kinases-Pseudokinases"/>
</dbReference>
<dbReference type="SUPFAM" id="SSF56112">
    <property type="entry name" value="Protein kinase-like (PK-like)"/>
    <property type="match status" value="1"/>
</dbReference>
<dbReference type="STRING" id="94130.A0A2Z6QC32"/>
<dbReference type="InterPro" id="IPR017441">
    <property type="entry name" value="Protein_kinase_ATP_BS"/>
</dbReference>
<keyword evidence="4" id="KW-1185">Reference proteome</keyword>
<dbReference type="PROSITE" id="PS00107">
    <property type="entry name" value="PROTEIN_KINASE_ATP"/>
    <property type="match status" value="1"/>
</dbReference>
<proteinExistence type="predicted"/>
<dbReference type="Gene3D" id="1.10.510.10">
    <property type="entry name" value="Transferase(Phosphotransferase) domain 1"/>
    <property type="match status" value="1"/>
</dbReference>
<dbReference type="PANTHER" id="PTHR44329:SF291">
    <property type="entry name" value="PROTEIN KINASE DOMAIN-CONTAINING PROTEIN"/>
    <property type="match status" value="1"/>
</dbReference>
<dbReference type="InterPro" id="IPR000719">
    <property type="entry name" value="Prot_kinase_dom"/>
</dbReference>
<comment type="caution">
    <text evidence="3">The sequence shown here is derived from an EMBL/GenBank/DDBJ whole genome shotgun (WGS) entry which is preliminary data.</text>
</comment>
<dbReference type="InterPro" id="IPR001245">
    <property type="entry name" value="Ser-Thr/Tyr_kinase_cat_dom"/>
</dbReference>
<gene>
    <name evidence="3" type="ORF">RclHR1_14270003</name>
</gene>
<dbReference type="Pfam" id="PF07714">
    <property type="entry name" value="PK_Tyr_Ser-Thr"/>
    <property type="match status" value="1"/>
</dbReference>
<sequence length="311" mass="36253">MSDKTKLTTSAPAYWSQNIGNKSYINWIEKGISDQHIKYYDYNGFSNIKEIGKGSFGKVYRAYWKNFRNTLALKSLNENTVEKIVYELKIQREVHFYDNIIKFYGITTKIQEDGSKKYMLVMEYADNGTLRNYLKENFSNLTWNDKFRMAHQLSCAVLFLHDENIIHRDLHSKNVLIHQNTIKLADFGVSKKIDEFVKSKSIDGVVPYVDPQRFILDKKYSLNKKSDVYSIGVLLWEISSGRPPFKGSADYYLIVNIPKGRREVPISDTPEEYVQTYTDCWKNEPDDRPDILEVVTRLETIIAINNSANDF</sequence>
<keyword evidence="1" id="KW-0067">ATP-binding</keyword>
<dbReference type="GO" id="GO:0005524">
    <property type="term" value="F:ATP binding"/>
    <property type="evidence" value="ECO:0007669"/>
    <property type="project" value="UniProtKB-UniRule"/>
</dbReference>
<reference evidence="3 4" key="1">
    <citation type="submission" date="2017-11" db="EMBL/GenBank/DDBJ databases">
        <title>The genome of Rhizophagus clarus HR1 reveals common genetic basis of auxotrophy among arbuscular mycorrhizal fungi.</title>
        <authorList>
            <person name="Kobayashi Y."/>
        </authorList>
    </citation>
    <scope>NUCLEOTIDE SEQUENCE [LARGE SCALE GENOMIC DNA]</scope>
    <source>
        <strain evidence="3 4">HR1</strain>
    </source>
</reference>
<protein>
    <recommendedName>
        <fullName evidence="2">Protein kinase domain-containing protein</fullName>
    </recommendedName>
</protein>
<dbReference type="PIRSF" id="PIRSF000654">
    <property type="entry name" value="Integrin-linked_kinase"/>
    <property type="match status" value="1"/>
</dbReference>